<protein>
    <submittedName>
        <fullName evidence="2">Uncharacterized protein</fullName>
    </submittedName>
</protein>
<gene>
    <name evidence="2" type="ORF">C5O25_01535</name>
</gene>
<reference evidence="3" key="1">
    <citation type="submission" date="2018-02" db="EMBL/GenBank/DDBJ databases">
        <authorList>
            <person name="Clavel T."/>
            <person name="Strowig T."/>
        </authorList>
    </citation>
    <scope>NUCLEOTIDE SEQUENCE [LARGE SCALE GENOMIC DNA]</scope>
    <source>
        <strain evidence="3">DSM 100764</strain>
    </source>
</reference>
<keyword evidence="1" id="KW-0732">Signal</keyword>
<evidence type="ECO:0000313" key="3">
    <source>
        <dbReference type="Proteomes" id="UP000244925"/>
    </source>
</evidence>
<organism evidence="2 3">
    <name type="scientific">Paramuribaculum intestinale</name>
    <dbReference type="NCBI Taxonomy" id="2094151"/>
    <lineage>
        <taxon>Bacteria</taxon>
        <taxon>Pseudomonadati</taxon>
        <taxon>Bacteroidota</taxon>
        <taxon>Bacteroidia</taxon>
        <taxon>Bacteroidales</taxon>
        <taxon>Muribaculaceae</taxon>
        <taxon>Paramuribaculum</taxon>
    </lineage>
</organism>
<dbReference type="AlphaFoldDB" id="A0A2V1J1G0"/>
<dbReference type="GeneID" id="93425350"/>
<keyword evidence="3" id="KW-1185">Reference proteome</keyword>
<feature type="chain" id="PRO_5016047274" evidence="1">
    <location>
        <begin position="20"/>
        <end position="183"/>
    </location>
</feature>
<dbReference type="RefSeq" id="WP_107034972.1">
    <property type="nucleotide sequence ID" value="NZ_CAOLHR010000010.1"/>
</dbReference>
<dbReference type="Proteomes" id="UP000244925">
    <property type="component" value="Unassembled WGS sequence"/>
</dbReference>
<sequence>MFRPLLLALMLLTVQAISATGFSRGYDNIDSVAARIIASGPHPIEGIWQFPADGSLMAIERRDDPSGATVYRLTVVSSADRTVRPGTLIGEATPAGDSTTFDARISTDGQGRLSGGRFTIRLGEEASRLAFTKARGEYYLDLTRLLPYMFRRVIRHRRATPQAAQICFKIIPQPAIPATPRYL</sequence>
<evidence type="ECO:0000256" key="1">
    <source>
        <dbReference type="SAM" id="SignalP"/>
    </source>
</evidence>
<comment type="caution">
    <text evidence="2">The sequence shown here is derived from an EMBL/GenBank/DDBJ whole genome shotgun (WGS) entry which is preliminary data.</text>
</comment>
<dbReference type="EMBL" id="PUBV01000002">
    <property type="protein sequence ID" value="PWB09350.1"/>
    <property type="molecule type" value="Genomic_DNA"/>
</dbReference>
<proteinExistence type="predicted"/>
<feature type="signal peptide" evidence="1">
    <location>
        <begin position="1"/>
        <end position="19"/>
    </location>
</feature>
<evidence type="ECO:0000313" key="2">
    <source>
        <dbReference type="EMBL" id="PWB09350.1"/>
    </source>
</evidence>
<name>A0A2V1J1G0_9BACT</name>
<accession>A0A2V1J1G0</accession>